<dbReference type="InterPro" id="IPR007383">
    <property type="entry name" value="DUF445"/>
</dbReference>
<evidence type="ECO:0000256" key="1">
    <source>
        <dbReference type="SAM" id="Phobius"/>
    </source>
</evidence>
<dbReference type="OrthoDB" id="9769590at2"/>
<keyword evidence="1" id="KW-0812">Transmembrane</keyword>
<dbReference type="PANTHER" id="PTHR38442">
    <property type="entry name" value="INNER MEMBRANE PROTEIN-RELATED"/>
    <property type="match status" value="1"/>
</dbReference>
<keyword evidence="1" id="KW-1133">Transmembrane helix</keyword>
<dbReference type="EMBL" id="FTNE01000013">
    <property type="protein sequence ID" value="SIR00625.1"/>
    <property type="molecule type" value="Genomic_DNA"/>
</dbReference>
<reference evidence="2 3" key="1">
    <citation type="submission" date="2017-01" db="EMBL/GenBank/DDBJ databases">
        <authorList>
            <person name="Varghese N."/>
            <person name="Submissions S."/>
        </authorList>
    </citation>
    <scope>NUCLEOTIDE SEQUENCE [LARGE SCALE GENOMIC DNA]</scope>
    <source>
        <strain evidence="2 3">ATCC 35905</strain>
    </source>
</reference>
<dbReference type="AlphaFoldDB" id="A0A8G2FEJ6"/>
<keyword evidence="1" id="KW-0472">Membrane</keyword>
<dbReference type="GO" id="GO:0005886">
    <property type="term" value="C:plasma membrane"/>
    <property type="evidence" value="ECO:0007669"/>
    <property type="project" value="TreeGrafter"/>
</dbReference>
<gene>
    <name evidence="2" type="ORF">SAMN05421828_11370</name>
</gene>
<keyword evidence="3" id="KW-1185">Reference proteome</keyword>
<feature type="transmembrane region" description="Helical" evidence="1">
    <location>
        <begin position="23"/>
        <end position="42"/>
    </location>
</feature>
<sequence length="426" mass="46028">MPRPIIETDPDLPLRRSLARHRAFASGLLVVMAALAAFAYWLPPTLGALFLRDAAKAGVIGGIADWFAVTALFRHPLGLPIPHTAILPAQKERLGGALGRFVANHVFTEADVARFLAGLDIPDLLGRFLADPAMARPMAEAIAGSLPRLLQSVEDGRLRRLFTRLLPRIAGGPAAGRVVARALASLVQSGRHQEVFSFILEQLRAMLQTREADLKQIVRERVREQGGVLVGWAVGANIASKVVSTLNTELDRVRPDGSELRAAFDEWVGREIIRLTEDPARAAELGAALRGLVTHESMRAWGRDIWARLRDAVAQDAGRRGGHSVALIDTILANLGGMLRDDPGTRARISAAAGAVVARLLPAAQVEIAGFIGRVVGNWDAETITDKLELRVGKDLQFIRVNGTLVGFLIGGVLFLLLHFGFHQQG</sequence>
<feature type="transmembrane region" description="Helical" evidence="1">
    <location>
        <begin position="401"/>
        <end position="422"/>
    </location>
</feature>
<dbReference type="Pfam" id="PF04286">
    <property type="entry name" value="DUF445"/>
    <property type="match status" value="1"/>
</dbReference>
<proteinExistence type="predicted"/>
<accession>A0A8G2FEJ6</accession>
<dbReference type="RefSeq" id="WP_029311752.1">
    <property type="nucleotide sequence ID" value="NZ_FTNE01000013.1"/>
</dbReference>
<comment type="caution">
    <text evidence="2">The sequence shown here is derived from an EMBL/GenBank/DDBJ whole genome shotgun (WGS) entry which is preliminary data.</text>
</comment>
<evidence type="ECO:0000313" key="3">
    <source>
        <dbReference type="Proteomes" id="UP000186308"/>
    </source>
</evidence>
<protein>
    <submittedName>
        <fullName evidence="2">Uncharacterized membrane-anchored protein YjiN, DUF445 family</fullName>
    </submittedName>
</protein>
<organism evidence="2 3">
    <name type="scientific">Acidiphilium rubrum</name>
    <dbReference type="NCBI Taxonomy" id="526"/>
    <lineage>
        <taxon>Bacteria</taxon>
        <taxon>Pseudomonadati</taxon>
        <taxon>Pseudomonadota</taxon>
        <taxon>Alphaproteobacteria</taxon>
        <taxon>Acetobacterales</taxon>
        <taxon>Acidocellaceae</taxon>
        <taxon>Acidiphilium</taxon>
    </lineage>
</organism>
<dbReference type="Proteomes" id="UP000186308">
    <property type="component" value="Unassembled WGS sequence"/>
</dbReference>
<dbReference type="PANTHER" id="PTHR38442:SF1">
    <property type="entry name" value="INNER MEMBRANE PROTEIN"/>
    <property type="match status" value="1"/>
</dbReference>
<name>A0A8G2FEJ6_ACIRU</name>
<evidence type="ECO:0000313" key="2">
    <source>
        <dbReference type="EMBL" id="SIR00625.1"/>
    </source>
</evidence>